<dbReference type="PANTHER" id="PTHR34388:SF1">
    <property type="entry name" value="DNA POLYMERASE III SUBUNIT DELTA"/>
    <property type="match status" value="1"/>
</dbReference>
<name>A0A7C4GIM9_9BACT</name>
<protein>
    <submittedName>
        <fullName evidence="5">DNA polymerase III subunit delta</fullName>
    </submittedName>
</protein>
<dbReference type="PANTHER" id="PTHR34388">
    <property type="entry name" value="DNA POLYMERASE III SUBUNIT DELTA"/>
    <property type="match status" value="1"/>
</dbReference>
<comment type="caution">
    <text evidence="5">The sequence shown here is derived from an EMBL/GenBank/DDBJ whole genome shotgun (WGS) entry which is preliminary data.</text>
</comment>
<keyword evidence="4" id="KW-0239">DNA-directed DNA polymerase</keyword>
<dbReference type="SUPFAM" id="SSF52540">
    <property type="entry name" value="P-loop containing nucleoside triphosphate hydrolases"/>
    <property type="match status" value="1"/>
</dbReference>
<proteinExistence type="predicted"/>
<evidence type="ECO:0000256" key="1">
    <source>
        <dbReference type="ARBA" id="ARBA00022679"/>
    </source>
</evidence>
<evidence type="ECO:0000256" key="4">
    <source>
        <dbReference type="ARBA" id="ARBA00022932"/>
    </source>
</evidence>
<dbReference type="AlphaFoldDB" id="A0A7C4GIM9"/>
<dbReference type="GO" id="GO:0003677">
    <property type="term" value="F:DNA binding"/>
    <property type="evidence" value="ECO:0007669"/>
    <property type="project" value="InterPro"/>
</dbReference>
<dbReference type="Gene3D" id="1.10.8.60">
    <property type="match status" value="1"/>
</dbReference>
<keyword evidence="1" id="KW-0808">Transferase</keyword>
<keyword evidence="3" id="KW-0235">DNA replication</keyword>
<gene>
    <name evidence="5" type="ORF">ENT77_08955</name>
</gene>
<dbReference type="InterPro" id="IPR027417">
    <property type="entry name" value="P-loop_NTPase"/>
</dbReference>
<dbReference type="GO" id="GO:0006261">
    <property type="term" value="P:DNA-templated DNA replication"/>
    <property type="evidence" value="ECO:0007669"/>
    <property type="project" value="TreeGrafter"/>
</dbReference>
<organism evidence="5">
    <name type="scientific">Fervidobacterium thailandense</name>
    <dbReference type="NCBI Taxonomy" id="1008305"/>
    <lineage>
        <taxon>Bacteria</taxon>
        <taxon>Thermotogati</taxon>
        <taxon>Thermotogota</taxon>
        <taxon>Thermotogae</taxon>
        <taxon>Thermotogales</taxon>
        <taxon>Fervidobacteriaceae</taxon>
        <taxon>Fervidobacterium</taxon>
    </lineage>
</organism>
<evidence type="ECO:0000313" key="5">
    <source>
        <dbReference type="EMBL" id="HGU41295.1"/>
    </source>
</evidence>
<dbReference type="NCBIfam" id="TIGR01128">
    <property type="entry name" value="holA"/>
    <property type="match status" value="1"/>
</dbReference>
<dbReference type="GO" id="GO:0009360">
    <property type="term" value="C:DNA polymerase III complex"/>
    <property type="evidence" value="ECO:0007669"/>
    <property type="project" value="TreeGrafter"/>
</dbReference>
<accession>A0A7C4GIM9</accession>
<keyword evidence="2" id="KW-0548">Nucleotidyltransferase</keyword>
<dbReference type="GO" id="GO:0003887">
    <property type="term" value="F:DNA-directed DNA polymerase activity"/>
    <property type="evidence" value="ECO:0007669"/>
    <property type="project" value="UniProtKB-KW"/>
</dbReference>
<evidence type="ECO:0000256" key="2">
    <source>
        <dbReference type="ARBA" id="ARBA00022695"/>
    </source>
</evidence>
<evidence type="ECO:0000256" key="3">
    <source>
        <dbReference type="ARBA" id="ARBA00022705"/>
    </source>
</evidence>
<sequence length="326" mass="38377">MVYFLSGNSSLGKDMYVTNFAKKMNAQYHRIHADDENKLDELRNAALSFGLFSDIKIYDIVDFENWSKKDREAFFKIDFPDDNIYVFVRTENVPKEVKESIKVKILSFETPKEWEEDKWVQFIMNLAANIDLNIDDEIARFLLKQVGTDEYALITELQKIKVYSRGDISQLTIEEIADIVYKRTVTKLDELCYALTEQDAERFQRILDEVCNEYEPPLIIYALGKHAIELLNIAENVKPKDFYSWPDIVQVSKELGLPTPKVARFLGFKFKGQRHNPVNHRRLYDFESIRKLIEELYFIDRQVKLGGDTKLLLSNLFFKLRRILQD</sequence>
<reference evidence="5" key="1">
    <citation type="journal article" date="2020" name="mSystems">
        <title>Genome- and Community-Level Interaction Insights into Carbon Utilization and Element Cycling Functions of Hydrothermarchaeota in Hydrothermal Sediment.</title>
        <authorList>
            <person name="Zhou Z."/>
            <person name="Liu Y."/>
            <person name="Xu W."/>
            <person name="Pan J."/>
            <person name="Luo Z.H."/>
            <person name="Li M."/>
        </authorList>
    </citation>
    <scope>NUCLEOTIDE SEQUENCE [LARGE SCALE GENOMIC DNA]</scope>
    <source>
        <strain evidence="5">SpSt-609</strain>
    </source>
</reference>
<dbReference type="EMBL" id="DSZY01000046">
    <property type="protein sequence ID" value="HGU41295.1"/>
    <property type="molecule type" value="Genomic_DNA"/>
</dbReference>
<dbReference type="InterPro" id="IPR005790">
    <property type="entry name" value="DNA_polIII_delta"/>
</dbReference>